<dbReference type="EMBL" id="LSTO01000001">
    <property type="protein sequence ID" value="OWW21080.1"/>
    <property type="molecule type" value="Genomic_DNA"/>
</dbReference>
<dbReference type="SMART" id="SM00304">
    <property type="entry name" value="HAMP"/>
    <property type="match status" value="1"/>
</dbReference>
<sequence>MGRAFGLRGKSVLALFGTCVLVLLLASLIGFQAVESIRSHLGTAYTRNYTLLNRERIVAPVARELALSLRLANSEVIRQWLLEDEHPEKKAVALREAESFRRDFTDQSYFIISDITKHYFFNDRRSEYSDAPRYTLKEEDRNDAWYFNTMKGDKAFNINVDPDVKLNVTKVWFNVLVRDGDRKIGLAGTGLDLTTFLNDFVSTKEPGVTPMIVDANGAVQAHPDNKRIAFNSATKEAIIEQSLYGLLRGDKDITEAKAALDRAAASPGKAEVFTANLDGKRQQVAVSYIPELKWHVITAVDLDVADLLDTDLLKWVALATMALLVLAMAAFAYAINRLVLAPLLRLKQSAQEMAAGNYTVALPPAGKDEIGGLTRAFGAMADKVRRHTEELEETVRDRTQELTRANREMSLAHKKISDSISYASLIQRAILPDRQLTSALGENHFVLWRPRDVVGGDFYVYREVEGGCLLGVVDCAGHGVPGAFMTMLARAAIDQAIDETGARDPAAILSRTDAVMRGMLQAGERRRDIATMMDAGIAHVDFASRRVTFAGARIALYWSDGEEIGIVHGARRSIGDRHIGDYQNESVELAPSRTFYLTTDGFLDQAGGEKGFGFGNARFVDMLRRHANRPLDEQSGAFASTLADYQGSHPQRDDITMLCFRFAQGDNNHGSD</sequence>
<dbReference type="Gene3D" id="6.10.340.10">
    <property type="match status" value="1"/>
</dbReference>
<dbReference type="CDD" id="cd06225">
    <property type="entry name" value="HAMP"/>
    <property type="match status" value="1"/>
</dbReference>
<evidence type="ECO:0000256" key="3">
    <source>
        <dbReference type="ARBA" id="ARBA00022692"/>
    </source>
</evidence>
<keyword evidence="4" id="KW-0378">Hydrolase</keyword>
<dbReference type="InterPro" id="IPR033479">
    <property type="entry name" value="dCache_1"/>
</dbReference>
<feature type="transmembrane region" description="Helical" evidence="7">
    <location>
        <begin position="12"/>
        <end position="31"/>
    </location>
</feature>
<dbReference type="GO" id="GO:0016791">
    <property type="term" value="F:phosphatase activity"/>
    <property type="evidence" value="ECO:0007669"/>
    <property type="project" value="TreeGrafter"/>
</dbReference>
<keyword evidence="5 7" id="KW-1133">Transmembrane helix</keyword>
<dbReference type="PROSITE" id="PS50885">
    <property type="entry name" value="HAMP"/>
    <property type="match status" value="1"/>
</dbReference>
<protein>
    <submittedName>
        <fullName evidence="9">Histidine kinase</fullName>
    </submittedName>
</protein>
<dbReference type="OrthoDB" id="5496380at2"/>
<dbReference type="GO" id="GO:0007165">
    <property type="term" value="P:signal transduction"/>
    <property type="evidence" value="ECO:0007669"/>
    <property type="project" value="InterPro"/>
</dbReference>
<keyword evidence="10" id="KW-1185">Reference proteome</keyword>
<dbReference type="InterPro" id="IPR036457">
    <property type="entry name" value="PPM-type-like_dom_sf"/>
</dbReference>
<dbReference type="Pfam" id="PF00672">
    <property type="entry name" value="HAMP"/>
    <property type="match status" value="1"/>
</dbReference>
<dbReference type="SMART" id="SM00331">
    <property type="entry name" value="PP2C_SIG"/>
    <property type="match status" value="1"/>
</dbReference>
<reference evidence="9 10" key="1">
    <citation type="submission" date="2016-02" db="EMBL/GenBank/DDBJ databases">
        <authorList>
            <person name="Wen L."/>
            <person name="He K."/>
            <person name="Yang H."/>
        </authorList>
    </citation>
    <scope>NUCLEOTIDE SEQUENCE [LARGE SCALE GENOMIC DNA]</scope>
    <source>
        <strain evidence="9 10">TSA40</strain>
    </source>
</reference>
<feature type="domain" description="HAMP" evidence="8">
    <location>
        <begin position="337"/>
        <end position="389"/>
    </location>
</feature>
<evidence type="ECO:0000256" key="1">
    <source>
        <dbReference type="ARBA" id="ARBA00004651"/>
    </source>
</evidence>
<dbReference type="Pfam" id="PF02743">
    <property type="entry name" value="dCache_1"/>
    <property type="match status" value="1"/>
</dbReference>
<evidence type="ECO:0000313" key="9">
    <source>
        <dbReference type="EMBL" id="OWW21080.1"/>
    </source>
</evidence>
<gene>
    <name evidence="9" type="ORF">AYR66_17960</name>
</gene>
<dbReference type="PANTHER" id="PTHR43156:SF9">
    <property type="entry name" value="HAMP DOMAIN-CONTAINING PROTEIN"/>
    <property type="match status" value="1"/>
</dbReference>
<keyword evidence="3 7" id="KW-0812">Transmembrane</keyword>
<dbReference type="Proteomes" id="UP000197535">
    <property type="component" value="Unassembled WGS sequence"/>
</dbReference>
<evidence type="ECO:0000313" key="10">
    <source>
        <dbReference type="Proteomes" id="UP000197535"/>
    </source>
</evidence>
<evidence type="ECO:0000256" key="2">
    <source>
        <dbReference type="ARBA" id="ARBA00022475"/>
    </source>
</evidence>
<dbReference type="GO" id="GO:0016301">
    <property type="term" value="F:kinase activity"/>
    <property type="evidence" value="ECO:0007669"/>
    <property type="project" value="UniProtKB-KW"/>
</dbReference>
<keyword evidence="9" id="KW-0808">Transferase</keyword>
<keyword evidence="9" id="KW-0418">Kinase</keyword>
<dbReference type="GO" id="GO:0005886">
    <property type="term" value="C:plasma membrane"/>
    <property type="evidence" value="ECO:0007669"/>
    <property type="project" value="UniProtKB-SubCell"/>
</dbReference>
<name>A0A254TEL8_9BURK</name>
<accession>A0A254TEL8</accession>
<dbReference type="NCBIfam" id="NF038263">
    <property type="entry name" value="prot_phos_SiaA"/>
    <property type="match status" value="1"/>
</dbReference>
<dbReference type="PANTHER" id="PTHR43156">
    <property type="entry name" value="STAGE II SPORULATION PROTEIN E-RELATED"/>
    <property type="match status" value="1"/>
</dbReference>
<evidence type="ECO:0000256" key="4">
    <source>
        <dbReference type="ARBA" id="ARBA00022801"/>
    </source>
</evidence>
<dbReference type="InterPro" id="IPR052016">
    <property type="entry name" value="Bact_Sigma-Reg"/>
</dbReference>
<dbReference type="Gene3D" id="3.60.40.10">
    <property type="entry name" value="PPM-type phosphatase domain"/>
    <property type="match status" value="1"/>
</dbReference>
<keyword evidence="2" id="KW-1003">Cell membrane</keyword>
<evidence type="ECO:0000256" key="6">
    <source>
        <dbReference type="ARBA" id="ARBA00023136"/>
    </source>
</evidence>
<proteinExistence type="predicted"/>
<dbReference type="SUPFAM" id="SSF158472">
    <property type="entry name" value="HAMP domain-like"/>
    <property type="match status" value="1"/>
</dbReference>
<evidence type="ECO:0000256" key="5">
    <source>
        <dbReference type="ARBA" id="ARBA00022989"/>
    </source>
</evidence>
<dbReference type="RefSeq" id="WP_088707935.1">
    <property type="nucleotide sequence ID" value="NZ_LSTO01000001.1"/>
</dbReference>
<dbReference type="AlphaFoldDB" id="A0A254TEL8"/>
<comment type="subcellular location">
    <subcellularLocation>
        <location evidence="1">Cell membrane</location>
        <topology evidence="1">Multi-pass membrane protein</topology>
    </subcellularLocation>
</comment>
<dbReference type="InterPro" id="IPR003660">
    <property type="entry name" value="HAMP_dom"/>
</dbReference>
<dbReference type="SUPFAM" id="SSF81606">
    <property type="entry name" value="PP2C-like"/>
    <property type="match status" value="1"/>
</dbReference>
<comment type="caution">
    <text evidence="9">The sequence shown here is derived from an EMBL/GenBank/DDBJ whole genome shotgun (WGS) entry which is preliminary data.</text>
</comment>
<dbReference type="Pfam" id="PF07228">
    <property type="entry name" value="SpoIIE"/>
    <property type="match status" value="1"/>
</dbReference>
<organism evidence="9 10">
    <name type="scientific">Noviherbaspirillum denitrificans</name>
    <dbReference type="NCBI Taxonomy" id="1968433"/>
    <lineage>
        <taxon>Bacteria</taxon>
        <taxon>Pseudomonadati</taxon>
        <taxon>Pseudomonadota</taxon>
        <taxon>Betaproteobacteria</taxon>
        <taxon>Burkholderiales</taxon>
        <taxon>Oxalobacteraceae</taxon>
        <taxon>Noviherbaspirillum</taxon>
    </lineage>
</organism>
<evidence type="ECO:0000256" key="7">
    <source>
        <dbReference type="SAM" id="Phobius"/>
    </source>
</evidence>
<evidence type="ECO:0000259" key="8">
    <source>
        <dbReference type="PROSITE" id="PS50885"/>
    </source>
</evidence>
<keyword evidence="6 7" id="KW-0472">Membrane</keyword>
<dbReference type="InterPro" id="IPR001932">
    <property type="entry name" value="PPM-type_phosphatase-like_dom"/>
</dbReference>
<dbReference type="Gene3D" id="3.30.450.20">
    <property type="entry name" value="PAS domain"/>
    <property type="match status" value="1"/>
</dbReference>